<gene>
    <name evidence="2" type="ORF">GYMLUDRAFT_1021476</name>
</gene>
<dbReference type="PANTHER" id="PTHR47773:SF1">
    <property type="entry name" value="C2H2-TYPE DOMAIN-CONTAINING PROTEIN"/>
    <property type="match status" value="1"/>
</dbReference>
<accession>A0A0D0CAE5</accession>
<proteinExistence type="predicted"/>
<dbReference type="Gene3D" id="3.30.420.10">
    <property type="entry name" value="Ribonuclease H-like superfamily/Ribonuclease H"/>
    <property type="match status" value="1"/>
</dbReference>
<reference evidence="2 3" key="1">
    <citation type="submission" date="2014-04" db="EMBL/GenBank/DDBJ databases">
        <title>Evolutionary Origins and Diversification of the Mycorrhizal Mutualists.</title>
        <authorList>
            <consortium name="DOE Joint Genome Institute"/>
            <consortium name="Mycorrhizal Genomics Consortium"/>
            <person name="Kohler A."/>
            <person name="Kuo A."/>
            <person name="Nagy L.G."/>
            <person name="Floudas D."/>
            <person name="Copeland A."/>
            <person name="Barry K.W."/>
            <person name="Cichocki N."/>
            <person name="Veneault-Fourrey C."/>
            <person name="LaButti K."/>
            <person name="Lindquist E.A."/>
            <person name="Lipzen A."/>
            <person name="Lundell T."/>
            <person name="Morin E."/>
            <person name="Murat C."/>
            <person name="Riley R."/>
            <person name="Ohm R."/>
            <person name="Sun H."/>
            <person name="Tunlid A."/>
            <person name="Henrissat B."/>
            <person name="Grigoriev I.V."/>
            <person name="Hibbett D.S."/>
            <person name="Martin F."/>
        </authorList>
    </citation>
    <scope>NUCLEOTIDE SEQUENCE [LARGE SCALE GENOMIC DNA]</scope>
    <source>
        <strain evidence="2 3">FD-317 M1</strain>
    </source>
</reference>
<dbReference type="OrthoDB" id="3052199at2759"/>
<feature type="compositionally biased region" description="Polar residues" evidence="1">
    <location>
        <begin position="1"/>
        <end position="12"/>
    </location>
</feature>
<protein>
    <submittedName>
        <fullName evidence="2">Uncharacterized protein</fullName>
    </submittedName>
</protein>
<feature type="region of interest" description="Disordered" evidence="1">
    <location>
        <begin position="712"/>
        <end position="783"/>
    </location>
</feature>
<sequence length="1421" mass="158900">MSNLSSGASQGSAGWCRSDPSVSAETSAGTGFICQEDLRILDHELNFITENDPDHDIASGDHVINDSLFDESSINENAEADAEAVEAETKATEPNLQSTSTQYLRKIVDAFALEVVATTSYSPSPLYEHEVFVWIPDLLTPMNLKCYCNNKSSFQLFTMHLLNKGFNDNPIARCIRQKPKDYFLLTCRYLCNKNRRSNPGCGMSWQGTDPHIIGQLARHWQEAFPAFLSACGGIDKSLMAELRCTSATRFGAGPYSALVDEMQRRHHAELELMYLACAHSHGFSGSQIPLFSAFNDASLFAGAPPSTQYMRAMFTDWFAAFRIYLECDLASTSGTRLAGDHTFWIMKHMGGLKGEPLHTALYSVVNEWEQVRAQSFCLTKSLSFVQGMYERLREGLRAHGHPPTRVIYCDQPQVEQDFHEKIMPSITENVNHITSFSDLAPFEIDGGIQSIYCNDPIYIQSTCSEILQSYENAESQAMLIAVSLRTAQKVYILKVSGFTSSSNVVPSLKAILTNRSIIKLGSRIHSTLFHIARALSLYDLEKILCGPHPPILDLGSYAKLKGITSDTVTPLDILAGSVLHKFYEMPQASANYPWSASLSLDDSHIVELVREMHCIWEVYQTLTRRDSTGLPLTDHQARTPGQLITFVISQKPVAEGTIVMHKGSIDIPMNDSGQTKHINLTASRSLIEITKVLLPLQLHRLHVVTMSMLRSRSETSPLPPSSPFGPGFITPARLPSRPDSTSSESLDELRADRSFIDSLSADSNESMDDQTDEGPSGIEHEDQSGSATDILNEAIDHGQNILRIIEQSNDPNAIASSRVLDDAFHFMDRLLRCLPTNHPAYNEFAHRFSEAIFLRDASDEAAVQAVIEKKGGSWNFMKRRHSSAINKRIHRLIPDRDTLNTHVSTCFTSFKDIRWLTKGKSIPFFSDSANEMAERLLETIRRGFLSDPKGLSLYFEMGHDHDGLFLYRCMRGTNSVEGGLHMPLRCFFGASLASTEGAEALLVNLIYRRNKTVGHHNRTGSVYKGHFDIWLLDEIAELAAELSVKPSFCPPPMLTTRIATSETFGINPISSELAQQYGITTLPPVNVSGVPHHRDLPVHSLTCLSTKPTNQYRYLQLRQRVLFPVTPVHTHAEYWKFKSEANDKKFCKQGALASNHSRSAHEFWKDIDFLKMARDWNSDVEKQDPLILNSNDRLYSKLPQHLELHAKKVAKWNTSQAMLFDEVNAEALRPLLEMLEGSNRVQARVLNAISLRLEKDLSVDSSITVNQHSFNSMATLREGQLSDAEYVRDSDTAVDESHFLPLPNNLPSHEINPPSPENLHSNLDSERQPWQQAVLTFTAAEPGLSQATLAVQVPVVPIRNSKAQSKRCAAWMFYDCPRRLECPGSGGRVRCRCGHDTTKIPTGKVWLSEAQLAKRREAQNK</sequence>
<evidence type="ECO:0000313" key="2">
    <source>
        <dbReference type="EMBL" id="KIK54977.1"/>
    </source>
</evidence>
<feature type="region of interest" description="Disordered" evidence="1">
    <location>
        <begin position="1"/>
        <end position="20"/>
    </location>
</feature>
<dbReference type="GO" id="GO:0003676">
    <property type="term" value="F:nucleic acid binding"/>
    <property type="evidence" value="ECO:0007669"/>
    <property type="project" value="InterPro"/>
</dbReference>
<organism evidence="2 3">
    <name type="scientific">Collybiopsis luxurians FD-317 M1</name>
    <dbReference type="NCBI Taxonomy" id="944289"/>
    <lineage>
        <taxon>Eukaryota</taxon>
        <taxon>Fungi</taxon>
        <taxon>Dikarya</taxon>
        <taxon>Basidiomycota</taxon>
        <taxon>Agaricomycotina</taxon>
        <taxon>Agaricomycetes</taxon>
        <taxon>Agaricomycetidae</taxon>
        <taxon>Agaricales</taxon>
        <taxon>Marasmiineae</taxon>
        <taxon>Omphalotaceae</taxon>
        <taxon>Collybiopsis</taxon>
        <taxon>Collybiopsis luxurians</taxon>
    </lineage>
</organism>
<dbReference type="InterPro" id="IPR036397">
    <property type="entry name" value="RNaseH_sf"/>
</dbReference>
<keyword evidence="3" id="KW-1185">Reference proteome</keyword>
<dbReference type="HOGENOM" id="CLU_244856_0_0_1"/>
<name>A0A0D0CAE5_9AGAR</name>
<evidence type="ECO:0000256" key="1">
    <source>
        <dbReference type="SAM" id="MobiDB-lite"/>
    </source>
</evidence>
<dbReference type="PANTHER" id="PTHR47773">
    <property type="entry name" value="SI:DKEY-9I5.2-RELATED"/>
    <property type="match status" value="1"/>
</dbReference>
<dbReference type="Proteomes" id="UP000053593">
    <property type="component" value="Unassembled WGS sequence"/>
</dbReference>
<dbReference type="EMBL" id="KN834810">
    <property type="protein sequence ID" value="KIK54977.1"/>
    <property type="molecule type" value="Genomic_DNA"/>
</dbReference>
<evidence type="ECO:0000313" key="3">
    <source>
        <dbReference type="Proteomes" id="UP000053593"/>
    </source>
</evidence>